<organism evidence="2 3">
    <name type="scientific">Iamia majanohamensis</name>
    <dbReference type="NCBI Taxonomy" id="467976"/>
    <lineage>
        <taxon>Bacteria</taxon>
        <taxon>Bacillati</taxon>
        <taxon>Actinomycetota</taxon>
        <taxon>Acidimicrobiia</taxon>
        <taxon>Acidimicrobiales</taxon>
        <taxon>Iamiaceae</taxon>
        <taxon>Iamia</taxon>
    </lineage>
</organism>
<evidence type="ECO:0000256" key="1">
    <source>
        <dbReference type="SAM" id="MobiDB-lite"/>
    </source>
</evidence>
<gene>
    <name evidence="2" type="ORF">PO878_16155</name>
</gene>
<dbReference type="RefSeq" id="WP_272735560.1">
    <property type="nucleotide sequence ID" value="NZ_CP116942.1"/>
</dbReference>
<evidence type="ECO:0000313" key="2">
    <source>
        <dbReference type="EMBL" id="WCO66034.1"/>
    </source>
</evidence>
<dbReference type="Pfam" id="PF14518">
    <property type="entry name" value="Haem_oxygenas_2"/>
    <property type="match status" value="1"/>
</dbReference>
<accession>A0AAE9Y4C3</accession>
<dbReference type="KEGG" id="ima:PO878_16155"/>
<dbReference type="EMBL" id="CP116942">
    <property type="protein sequence ID" value="WCO66034.1"/>
    <property type="molecule type" value="Genomic_DNA"/>
</dbReference>
<dbReference type="Gene3D" id="1.20.910.10">
    <property type="entry name" value="Heme oxygenase-like"/>
    <property type="match status" value="1"/>
</dbReference>
<keyword evidence="3" id="KW-1185">Reference proteome</keyword>
<name>A0AAE9Y4C3_9ACTN</name>
<dbReference type="SUPFAM" id="SSF48613">
    <property type="entry name" value="Heme oxygenase-like"/>
    <property type="match status" value="1"/>
</dbReference>
<proteinExistence type="predicted"/>
<protein>
    <submittedName>
        <fullName evidence="2">Iron-containing redox enzyme family protein</fullName>
    </submittedName>
</protein>
<dbReference type="AlphaFoldDB" id="A0AAE9Y4C3"/>
<dbReference type="SMART" id="SM01236">
    <property type="entry name" value="Haem_oxygenase_2"/>
    <property type="match status" value="1"/>
</dbReference>
<dbReference type="InterPro" id="IPR016084">
    <property type="entry name" value="Haem_Oase-like_multi-hlx"/>
</dbReference>
<evidence type="ECO:0000313" key="3">
    <source>
        <dbReference type="Proteomes" id="UP001216390"/>
    </source>
</evidence>
<sequence length="354" mass="38119">MTPDLVLDLTDRRPTAGARPSRPSARGPLSRVLFAWWDGRSDGAEVEPAARTARHLAGIDPLVDDDLHLALWACYQLHYGGLAGVDDDLEWDPATLGFRARLEAAFEGALRAEHDAAALPADAVAALEELRTWAGPPLARTVEEEGTLDHLREFAVHRSAYQLKEADPHTFGLPRLRGPGRAAMVEIQADEYGDGVPGEAHCELFAAAMDELGLSSDEAAYVGQLPGVTLATDNLVSMFGLHRRLRGALVGHLALFEMCSVVPMGRYLAAARRIGGLPALERFYRVHVEVDEHHARLALDGMVRPMVAAAPELGPDVVLGAAALSRAEARLAAHLLRSWDAGTSSLRTPLARTA</sequence>
<reference evidence="2" key="1">
    <citation type="submission" date="2023-01" db="EMBL/GenBank/DDBJ databases">
        <title>The diversity of Class Acidimicrobiia in South China Sea sediment environments and the proposal of Iamia marina sp. nov., a novel species of the genus Iamia.</title>
        <authorList>
            <person name="He Y."/>
            <person name="Tian X."/>
        </authorList>
    </citation>
    <scope>NUCLEOTIDE SEQUENCE</scope>
    <source>
        <strain evidence="2">DSM 19957</strain>
    </source>
</reference>
<feature type="region of interest" description="Disordered" evidence="1">
    <location>
        <begin position="1"/>
        <end position="26"/>
    </location>
</feature>
<dbReference type="Proteomes" id="UP001216390">
    <property type="component" value="Chromosome"/>
</dbReference>